<name>A0A4Y5YD78_9GAMM</name>
<dbReference type="PANTHER" id="PTHR43242">
    <property type="entry name" value="NAD(P)-BINDING ROSSMANN-FOLD SUPERFAMILY PROTEIN"/>
    <property type="match status" value="1"/>
</dbReference>
<dbReference type="PANTHER" id="PTHR43242:SF1">
    <property type="entry name" value="NAD(P)-BINDING ROSSMANN-FOLD SUPERFAMILY PROTEIN"/>
    <property type="match status" value="1"/>
</dbReference>
<dbReference type="RefSeq" id="WP_140233658.1">
    <property type="nucleotide sequence ID" value="NZ_CP041036.1"/>
</dbReference>
<dbReference type="Gene3D" id="3.40.50.720">
    <property type="entry name" value="NAD(P)-binding Rossmann-like Domain"/>
    <property type="match status" value="1"/>
</dbReference>
<dbReference type="AlphaFoldDB" id="A0A4Y5YD78"/>
<dbReference type="InterPro" id="IPR036291">
    <property type="entry name" value="NAD(P)-bd_dom_sf"/>
</dbReference>
<organism evidence="2 3">
    <name type="scientific">Shewanella polaris</name>
    <dbReference type="NCBI Taxonomy" id="2588449"/>
    <lineage>
        <taxon>Bacteria</taxon>
        <taxon>Pseudomonadati</taxon>
        <taxon>Pseudomonadota</taxon>
        <taxon>Gammaproteobacteria</taxon>
        <taxon>Alteromonadales</taxon>
        <taxon>Shewanellaceae</taxon>
        <taxon>Shewanella</taxon>
    </lineage>
</organism>
<sequence>MKKLLLIGSNGLLGTSLVKLLQPHYELVTLTRTSPNSDYNLDMTSKIKCSHLLAEVKPDLIVNLAALTNVDACEYDLNFAYQVNTRIAENISAYSNHHKDVFVVHISTDHIYDADNSTEEDVVITNNYAMTKYCGEKSFKSENVVILRTNFFGKSLSESSEGLCNSIYKLVLSNQELNLFNDVFFSPLSIHTLCDVILICLQKKIPGVFNVGSKGGMSKENFLKAFLQLSGFKDFKYRSISVNDIALKTARPKDMRMDVSLFEKKYNYNLPILINEIESVANEFKKDSVK</sequence>
<gene>
    <name evidence="2" type="ORF">FH971_05635</name>
</gene>
<dbReference type="SUPFAM" id="SSF51735">
    <property type="entry name" value="NAD(P)-binding Rossmann-fold domains"/>
    <property type="match status" value="1"/>
</dbReference>
<accession>A0A4Y5YD78</accession>
<dbReference type="CDD" id="cd05254">
    <property type="entry name" value="dTDP_HR_like_SDR_e"/>
    <property type="match status" value="1"/>
</dbReference>
<evidence type="ECO:0000313" key="3">
    <source>
        <dbReference type="Proteomes" id="UP000319809"/>
    </source>
</evidence>
<feature type="domain" description="RmlD-like substrate binding" evidence="1">
    <location>
        <begin position="3"/>
        <end position="283"/>
    </location>
</feature>
<reference evidence="2 3" key="1">
    <citation type="submission" date="2019-06" db="EMBL/GenBank/DDBJ databases">
        <title>The genome of Shewanella sp. SM1901.</title>
        <authorList>
            <person name="Cha Q."/>
        </authorList>
    </citation>
    <scope>NUCLEOTIDE SEQUENCE [LARGE SCALE GENOMIC DNA]</scope>
    <source>
        <strain evidence="2 3">SM1901</strain>
    </source>
</reference>
<evidence type="ECO:0000259" key="1">
    <source>
        <dbReference type="Pfam" id="PF04321"/>
    </source>
</evidence>
<dbReference type="Proteomes" id="UP000319809">
    <property type="component" value="Chromosome"/>
</dbReference>
<dbReference type="Pfam" id="PF04321">
    <property type="entry name" value="RmlD_sub_bind"/>
    <property type="match status" value="1"/>
</dbReference>
<dbReference type="KEGG" id="spol:FH971_05635"/>
<dbReference type="InterPro" id="IPR029903">
    <property type="entry name" value="RmlD-like-bd"/>
</dbReference>
<protein>
    <submittedName>
        <fullName evidence="2">SDR family oxidoreductase</fullName>
    </submittedName>
</protein>
<keyword evidence="3" id="KW-1185">Reference proteome</keyword>
<proteinExistence type="predicted"/>
<dbReference type="EMBL" id="CP041036">
    <property type="protein sequence ID" value="QDE30503.1"/>
    <property type="molecule type" value="Genomic_DNA"/>
</dbReference>
<evidence type="ECO:0000313" key="2">
    <source>
        <dbReference type="EMBL" id="QDE30503.1"/>
    </source>
</evidence>
<dbReference type="Gene3D" id="3.90.25.10">
    <property type="entry name" value="UDP-galactose 4-epimerase, domain 1"/>
    <property type="match status" value="1"/>
</dbReference>